<dbReference type="InterPro" id="IPR019861">
    <property type="entry name" value="PorP/SprF_Bacteroidetes"/>
</dbReference>
<feature type="chain" id="PRO_5029652279" evidence="1">
    <location>
        <begin position="22"/>
        <end position="327"/>
    </location>
</feature>
<dbReference type="KEGG" id="ttz:FHG85_09725"/>
<accession>A0A7D3XLP2</accession>
<organism evidence="2 3">
    <name type="scientific">Tenuifilum thalassicum</name>
    <dbReference type="NCBI Taxonomy" id="2590900"/>
    <lineage>
        <taxon>Bacteria</taxon>
        <taxon>Pseudomonadati</taxon>
        <taxon>Bacteroidota</taxon>
        <taxon>Bacteroidia</taxon>
        <taxon>Bacteroidales</taxon>
        <taxon>Tenuifilaceae</taxon>
        <taxon>Tenuifilum</taxon>
    </lineage>
</organism>
<dbReference type="EMBL" id="CP041345">
    <property type="protein sequence ID" value="QKG80535.1"/>
    <property type="molecule type" value="Genomic_DNA"/>
</dbReference>
<dbReference type="AlphaFoldDB" id="A0A7D3XLP2"/>
<evidence type="ECO:0000313" key="3">
    <source>
        <dbReference type="Proteomes" id="UP000500961"/>
    </source>
</evidence>
<dbReference type="Proteomes" id="UP000500961">
    <property type="component" value="Chromosome"/>
</dbReference>
<evidence type="ECO:0000256" key="1">
    <source>
        <dbReference type="SAM" id="SignalP"/>
    </source>
</evidence>
<sequence length="327" mass="36847">MFRRFLLCTIISFALNIGACAQDSHFTQFYSNPMYLGPSFAGGVPGQRAVVNYRNQWIGVPHGFQTYGVSWDYNMTAFKSGVGLVAQRDQAGVGNFGNTRIGTLYSYDFTPTPDIHIRPGLGFYVQQISLNFFNLTFGDQLALDPAPPSSLIYPGKSSVWDIDVATSVMAYSYNAWFGVTWDHMLRPVNSFYNDDARTPFKFSVYGGYRYITKGFLMSKIEQSVTAAFNFRVQGEYKQLDLGFYFMNEPLSFGFWWRGMPKGKVNKRIDALAFMIGYKFDNISVGYSYDFTISRLGIGSGGSHELSASILLKTIARKKWKALPCPTF</sequence>
<dbReference type="NCBIfam" id="TIGR03519">
    <property type="entry name" value="T9SS_PorP_fam"/>
    <property type="match status" value="1"/>
</dbReference>
<proteinExistence type="predicted"/>
<dbReference type="Pfam" id="PF11751">
    <property type="entry name" value="PorP_SprF"/>
    <property type="match status" value="1"/>
</dbReference>
<keyword evidence="3" id="KW-1185">Reference proteome</keyword>
<reference evidence="2 3" key="1">
    <citation type="submission" date="2019-07" db="EMBL/GenBank/DDBJ databases">
        <title>Thalassofilum flectens gen. nov., sp. nov., a novel moderate thermophilic anaerobe from a shallow sea hot spring in Kunashir Island (Russia), representing a new family in the order Bacteroidales, and proposal of Thalassofilacea fam. nov.</title>
        <authorList>
            <person name="Kochetkova T.V."/>
            <person name="Podosokorskaya O.A."/>
            <person name="Novikov A."/>
            <person name="Elcheninov A.G."/>
            <person name="Toshchakov S.V."/>
            <person name="Kublanov I.V."/>
        </authorList>
    </citation>
    <scope>NUCLEOTIDE SEQUENCE [LARGE SCALE GENOMIC DNA]</scope>
    <source>
        <strain evidence="2 3">38-H</strain>
    </source>
</reference>
<feature type="signal peptide" evidence="1">
    <location>
        <begin position="1"/>
        <end position="21"/>
    </location>
</feature>
<protein>
    <submittedName>
        <fullName evidence="2">Type IX secretion system membrane protein PorP/SprF</fullName>
    </submittedName>
</protein>
<dbReference type="RefSeq" id="WP_173075340.1">
    <property type="nucleotide sequence ID" value="NZ_CP041345.1"/>
</dbReference>
<name>A0A7D3XLP2_9BACT</name>
<gene>
    <name evidence="2" type="ORF">FHG85_09725</name>
</gene>
<keyword evidence="1" id="KW-0732">Signal</keyword>
<evidence type="ECO:0000313" key="2">
    <source>
        <dbReference type="EMBL" id="QKG80535.1"/>
    </source>
</evidence>